<proteinExistence type="predicted"/>
<evidence type="ECO:0000313" key="1">
    <source>
        <dbReference type="EMBL" id="KAJ8006489.1"/>
    </source>
</evidence>
<gene>
    <name evidence="1" type="ORF">DPEC_G00107780</name>
</gene>
<reference evidence="1" key="1">
    <citation type="submission" date="2021-05" db="EMBL/GenBank/DDBJ databases">
        <authorList>
            <person name="Pan Q."/>
            <person name="Jouanno E."/>
            <person name="Zahm M."/>
            <person name="Klopp C."/>
            <person name="Cabau C."/>
            <person name="Louis A."/>
            <person name="Berthelot C."/>
            <person name="Parey E."/>
            <person name="Roest Crollius H."/>
            <person name="Montfort J."/>
            <person name="Robinson-Rechavi M."/>
            <person name="Bouchez O."/>
            <person name="Lampietro C."/>
            <person name="Lopez Roques C."/>
            <person name="Donnadieu C."/>
            <person name="Postlethwait J."/>
            <person name="Bobe J."/>
            <person name="Dillon D."/>
            <person name="Chandos A."/>
            <person name="von Hippel F."/>
            <person name="Guiguen Y."/>
        </authorList>
    </citation>
    <scope>NUCLEOTIDE SEQUENCE</scope>
    <source>
        <strain evidence="1">YG-Jan2019</strain>
    </source>
</reference>
<accession>A0ACC2GS69</accession>
<sequence length="91" mass="9857">MQLLSNQLRLKGQSVDRAEREPGEREGLRVALMTLFVPSGSKACKGGGCVATLELGNVFVGKREGERGTDPLDRGRRQTSFSLNGPVVKRS</sequence>
<dbReference type="Proteomes" id="UP001157502">
    <property type="component" value="Chromosome 9"/>
</dbReference>
<protein>
    <submittedName>
        <fullName evidence="1">Uncharacterized protein</fullName>
    </submittedName>
</protein>
<comment type="caution">
    <text evidence="1">The sequence shown here is derived from an EMBL/GenBank/DDBJ whole genome shotgun (WGS) entry which is preliminary data.</text>
</comment>
<keyword evidence="2" id="KW-1185">Reference proteome</keyword>
<evidence type="ECO:0000313" key="2">
    <source>
        <dbReference type="Proteomes" id="UP001157502"/>
    </source>
</evidence>
<organism evidence="1 2">
    <name type="scientific">Dallia pectoralis</name>
    <name type="common">Alaska blackfish</name>
    <dbReference type="NCBI Taxonomy" id="75939"/>
    <lineage>
        <taxon>Eukaryota</taxon>
        <taxon>Metazoa</taxon>
        <taxon>Chordata</taxon>
        <taxon>Craniata</taxon>
        <taxon>Vertebrata</taxon>
        <taxon>Euteleostomi</taxon>
        <taxon>Actinopterygii</taxon>
        <taxon>Neopterygii</taxon>
        <taxon>Teleostei</taxon>
        <taxon>Protacanthopterygii</taxon>
        <taxon>Esociformes</taxon>
        <taxon>Umbridae</taxon>
        <taxon>Dallia</taxon>
    </lineage>
</organism>
<name>A0ACC2GS69_DALPE</name>
<dbReference type="EMBL" id="CM055736">
    <property type="protein sequence ID" value="KAJ8006489.1"/>
    <property type="molecule type" value="Genomic_DNA"/>
</dbReference>